<dbReference type="RefSeq" id="WP_182664667.1">
    <property type="nucleotide sequence ID" value="NZ_JACIVI010000004.1"/>
</dbReference>
<keyword evidence="3" id="KW-1185">Reference proteome</keyword>
<proteinExistence type="predicted"/>
<dbReference type="Proteomes" id="UP000586093">
    <property type="component" value="Unassembled WGS sequence"/>
</dbReference>
<reference evidence="2 3" key="1">
    <citation type="submission" date="2020-08" db="EMBL/GenBank/DDBJ databases">
        <title>Aquariorum lacteus gen. nov., sp. nov., a new member of the family Comamonadaceae, isolated from freshwater aquarium.</title>
        <authorList>
            <person name="Chun S.-J."/>
        </authorList>
    </citation>
    <scope>NUCLEOTIDE SEQUENCE [LARGE SCALE GENOMIC DNA]</scope>
    <source>
        <strain evidence="2 3">SJAQ100</strain>
    </source>
</reference>
<gene>
    <name evidence="2" type="ORF">H4F90_11390</name>
</gene>
<feature type="transmembrane region" description="Helical" evidence="1">
    <location>
        <begin position="125"/>
        <end position="147"/>
    </location>
</feature>
<feature type="transmembrane region" description="Helical" evidence="1">
    <location>
        <begin position="162"/>
        <end position="183"/>
    </location>
</feature>
<keyword evidence="1" id="KW-1133">Transmembrane helix</keyword>
<evidence type="ECO:0000313" key="2">
    <source>
        <dbReference type="EMBL" id="MBB1162581.1"/>
    </source>
</evidence>
<dbReference type="EMBL" id="JACIVI010000004">
    <property type="protein sequence ID" value="MBB1162581.1"/>
    <property type="molecule type" value="Genomic_DNA"/>
</dbReference>
<feature type="transmembrane region" description="Helical" evidence="1">
    <location>
        <begin position="79"/>
        <end position="99"/>
    </location>
</feature>
<organism evidence="2 3">
    <name type="scientific">Aquariibacter albus</name>
    <dbReference type="NCBI Taxonomy" id="2759899"/>
    <lineage>
        <taxon>Bacteria</taxon>
        <taxon>Pseudomonadati</taxon>
        <taxon>Pseudomonadota</taxon>
        <taxon>Betaproteobacteria</taxon>
        <taxon>Burkholderiales</taxon>
        <taxon>Sphaerotilaceae</taxon>
        <taxon>Aquariibacter</taxon>
    </lineage>
</organism>
<name>A0A839HTI8_9BURK</name>
<sequence length="187" mass="19582">MTDLTRELGLLAFGLGALACATAARAVRAHRGPARLWLTLAALHALLLLDTASNARHLLRALVIAGLKREDLYAGRGPWQLLLLAALGLGLLAVGRGGLRRLGRRGGHRAPDPVDPADPRRPLRLAWLAAVALGLILGLELVSLHAVDAWLYAPVGPVRRIALLWAACGLLTGTAAGIALRAARSAA</sequence>
<evidence type="ECO:0000256" key="1">
    <source>
        <dbReference type="SAM" id="Phobius"/>
    </source>
</evidence>
<accession>A0A839HTI8</accession>
<protein>
    <submittedName>
        <fullName evidence="2">Uncharacterized protein</fullName>
    </submittedName>
</protein>
<dbReference type="AlphaFoldDB" id="A0A839HTI8"/>
<evidence type="ECO:0000313" key="3">
    <source>
        <dbReference type="Proteomes" id="UP000586093"/>
    </source>
</evidence>
<keyword evidence="1" id="KW-0812">Transmembrane</keyword>
<comment type="caution">
    <text evidence="2">The sequence shown here is derived from an EMBL/GenBank/DDBJ whole genome shotgun (WGS) entry which is preliminary data.</text>
</comment>
<keyword evidence="1" id="KW-0472">Membrane</keyword>
<dbReference type="PROSITE" id="PS51257">
    <property type="entry name" value="PROKAR_LIPOPROTEIN"/>
    <property type="match status" value="1"/>
</dbReference>